<evidence type="ECO:0000313" key="4">
    <source>
        <dbReference type="Proteomes" id="UP001164472"/>
    </source>
</evidence>
<dbReference type="PANTHER" id="PTHR38043">
    <property type="entry name" value="PROTEIN HEMX"/>
    <property type="match status" value="1"/>
</dbReference>
<keyword evidence="2" id="KW-0472">Membrane</keyword>
<dbReference type="Proteomes" id="UP001164472">
    <property type="component" value="Chromosome"/>
</dbReference>
<feature type="region of interest" description="Disordered" evidence="1">
    <location>
        <begin position="366"/>
        <end position="388"/>
    </location>
</feature>
<dbReference type="AlphaFoldDB" id="A0A9E8HS03"/>
<organism evidence="3 4">
    <name type="scientific">Alkalimarinus sediminis</name>
    <dbReference type="NCBI Taxonomy" id="1632866"/>
    <lineage>
        <taxon>Bacteria</taxon>
        <taxon>Pseudomonadati</taxon>
        <taxon>Pseudomonadota</taxon>
        <taxon>Gammaproteobacteria</taxon>
        <taxon>Alteromonadales</taxon>
        <taxon>Alteromonadaceae</taxon>
        <taxon>Alkalimarinus</taxon>
    </lineage>
</organism>
<sequence length="388" mass="43717">MTNEKQPQLPVPVTPPSKVRLWPLWLVIIILITALVSLAAYGWLNIKEVEQLKFQLDYITKGDDSKSQTVQQLKSQVDKQNSDLLAQSRTVSDQLATLRRQTEHNARQLSQVGGQSRTDWLLAEAEYLMRLANQRLNMERDAAGAEAILNAANSVLAESDDPGLYAIRQQLSKDIIALQRVSKIDREGIYLQLEALIDLIAKLDQSHYQARHNEATAAANSSAEIAEEQSELVTSDGAFTHMLKDALDELKQLVVIRRLDEAVEPLLAPDQVYYLQQNLRLMIEQAELALLDRNQPMYQRNLTKAEQWINTYFSQNKDDTALLLSTLERLKALQIDPELPDISQSLQLLKKRVALLYRQHQLPTPSEAITPEQALPETKGTADGAVAQ</sequence>
<evidence type="ECO:0000256" key="1">
    <source>
        <dbReference type="SAM" id="MobiDB-lite"/>
    </source>
</evidence>
<dbReference type="KEGG" id="asem:NNL22_17090"/>
<dbReference type="InterPro" id="IPR007470">
    <property type="entry name" value="HemX"/>
</dbReference>
<dbReference type="PANTHER" id="PTHR38043:SF1">
    <property type="entry name" value="PROTEIN HEMX"/>
    <property type="match status" value="1"/>
</dbReference>
<dbReference type="EMBL" id="CP101527">
    <property type="protein sequence ID" value="UZW74714.1"/>
    <property type="molecule type" value="Genomic_DNA"/>
</dbReference>
<dbReference type="Pfam" id="PF04375">
    <property type="entry name" value="HemX"/>
    <property type="match status" value="1"/>
</dbReference>
<evidence type="ECO:0000256" key="2">
    <source>
        <dbReference type="SAM" id="Phobius"/>
    </source>
</evidence>
<keyword evidence="2" id="KW-0812">Transmembrane</keyword>
<name>A0A9E8HS03_9ALTE</name>
<gene>
    <name evidence="3" type="ORF">NNL22_17090</name>
</gene>
<feature type="transmembrane region" description="Helical" evidence="2">
    <location>
        <begin position="22"/>
        <end position="44"/>
    </location>
</feature>
<protein>
    <submittedName>
        <fullName evidence="3">Uroporphyrinogen-III C-methyltransferase</fullName>
    </submittedName>
</protein>
<accession>A0A9E8HS03</accession>
<evidence type="ECO:0000313" key="3">
    <source>
        <dbReference type="EMBL" id="UZW74714.1"/>
    </source>
</evidence>
<keyword evidence="4" id="KW-1185">Reference proteome</keyword>
<keyword evidence="2" id="KW-1133">Transmembrane helix</keyword>
<reference evidence="3" key="1">
    <citation type="submission" date="2022-07" db="EMBL/GenBank/DDBJ databases">
        <title>Alkalimarinus sp. nov., isolated from gut of a Alitta virens.</title>
        <authorList>
            <person name="Yang A.I."/>
            <person name="Shin N.-R."/>
        </authorList>
    </citation>
    <scope>NUCLEOTIDE SEQUENCE</scope>
    <source>
        <strain evidence="3">FA028</strain>
    </source>
</reference>
<dbReference type="RefSeq" id="WP_251810141.1">
    <property type="nucleotide sequence ID" value="NZ_CP101527.1"/>
</dbReference>
<proteinExistence type="predicted"/>